<proteinExistence type="inferred from homology"/>
<organism evidence="6 7">
    <name type="scientific">Eleutherodactylus coqui</name>
    <name type="common">Puerto Rican coqui</name>
    <dbReference type="NCBI Taxonomy" id="57060"/>
    <lineage>
        <taxon>Eukaryota</taxon>
        <taxon>Metazoa</taxon>
        <taxon>Chordata</taxon>
        <taxon>Craniata</taxon>
        <taxon>Vertebrata</taxon>
        <taxon>Euteleostomi</taxon>
        <taxon>Amphibia</taxon>
        <taxon>Batrachia</taxon>
        <taxon>Anura</taxon>
        <taxon>Neobatrachia</taxon>
        <taxon>Hyloidea</taxon>
        <taxon>Eleutherodactylidae</taxon>
        <taxon>Eleutherodactylinae</taxon>
        <taxon>Eleutherodactylus</taxon>
        <taxon>Eleutherodactylus</taxon>
    </lineage>
</organism>
<dbReference type="Pfam" id="PF12796">
    <property type="entry name" value="Ank_2"/>
    <property type="match status" value="1"/>
</dbReference>
<comment type="similarity">
    <text evidence="3">Belongs to the SOWAH family.</text>
</comment>
<accession>A0A8J6F0M8</accession>
<name>A0A8J6F0M8_ELECQ</name>
<dbReference type="PANTHER" id="PTHR14491:SF8">
    <property type="entry name" value="ANKYRIN REPEAT DOMAIN-CONTAINING PROTEIN SOWAHD"/>
    <property type="match status" value="1"/>
</dbReference>
<dbReference type="Proteomes" id="UP000770717">
    <property type="component" value="Unassembled WGS sequence"/>
</dbReference>
<dbReference type="SMART" id="SM00248">
    <property type="entry name" value="ANK"/>
    <property type="match status" value="2"/>
</dbReference>
<evidence type="ECO:0000256" key="3">
    <source>
        <dbReference type="ARBA" id="ARBA00038122"/>
    </source>
</evidence>
<evidence type="ECO:0000256" key="1">
    <source>
        <dbReference type="ARBA" id="ARBA00022737"/>
    </source>
</evidence>
<dbReference type="SUPFAM" id="SSF48403">
    <property type="entry name" value="Ankyrin repeat"/>
    <property type="match status" value="1"/>
</dbReference>
<evidence type="ECO:0000313" key="6">
    <source>
        <dbReference type="EMBL" id="KAG9478450.1"/>
    </source>
</evidence>
<evidence type="ECO:0000313" key="7">
    <source>
        <dbReference type="Proteomes" id="UP000770717"/>
    </source>
</evidence>
<dbReference type="PROSITE" id="PS50088">
    <property type="entry name" value="ANK_REPEAT"/>
    <property type="match status" value="1"/>
</dbReference>
<reference evidence="6" key="1">
    <citation type="thesis" date="2020" institute="ProQuest LLC" country="789 East Eisenhower Parkway, Ann Arbor, MI, USA">
        <title>Comparative Genomics and Chromosome Evolution.</title>
        <authorList>
            <person name="Mudd A.B."/>
        </authorList>
    </citation>
    <scope>NUCLEOTIDE SEQUENCE</scope>
    <source>
        <strain evidence="6">HN-11 Male</strain>
        <tissue evidence="6">Kidney and liver</tissue>
    </source>
</reference>
<dbReference type="OrthoDB" id="60433at2759"/>
<keyword evidence="1" id="KW-0677">Repeat</keyword>
<protein>
    <recommendedName>
        <fullName evidence="8">Ankyrin repeat domain-containing protein SOWAHD</fullName>
    </recommendedName>
</protein>
<keyword evidence="7" id="KW-1185">Reference proteome</keyword>
<dbReference type="AlphaFoldDB" id="A0A8J6F0M8"/>
<dbReference type="InterPro" id="IPR036770">
    <property type="entry name" value="Ankyrin_rpt-contain_sf"/>
</dbReference>
<comment type="caution">
    <text evidence="6">The sequence shown here is derived from an EMBL/GenBank/DDBJ whole genome shotgun (WGS) entry which is preliminary data.</text>
</comment>
<feature type="region of interest" description="Disordered" evidence="5">
    <location>
        <begin position="1"/>
        <end position="45"/>
    </location>
</feature>
<gene>
    <name evidence="6" type="ORF">GDO78_013465</name>
</gene>
<dbReference type="PROSITE" id="PS50297">
    <property type="entry name" value="ANK_REP_REGION"/>
    <property type="match status" value="1"/>
</dbReference>
<dbReference type="Gene3D" id="1.25.40.20">
    <property type="entry name" value="Ankyrin repeat-containing domain"/>
    <property type="match status" value="1"/>
</dbReference>
<dbReference type="EMBL" id="WNTK01000009">
    <property type="protein sequence ID" value="KAG9478450.1"/>
    <property type="molecule type" value="Genomic_DNA"/>
</dbReference>
<evidence type="ECO:0000256" key="4">
    <source>
        <dbReference type="PROSITE-ProRule" id="PRU00023"/>
    </source>
</evidence>
<evidence type="ECO:0000256" key="5">
    <source>
        <dbReference type="SAM" id="MobiDB-lite"/>
    </source>
</evidence>
<feature type="compositionally biased region" description="Basic and acidic residues" evidence="5">
    <location>
        <begin position="12"/>
        <end position="30"/>
    </location>
</feature>
<feature type="repeat" description="ANK" evidence="4">
    <location>
        <begin position="166"/>
        <end position="199"/>
    </location>
</feature>
<dbReference type="PANTHER" id="PTHR14491">
    <property type="entry name" value="SOSONDOWAH, ISOFORM G"/>
    <property type="match status" value="1"/>
</dbReference>
<evidence type="ECO:0008006" key="8">
    <source>
        <dbReference type="Google" id="ProtNLM"/>
    </source>
</evidence>
<evidence type="ECO:0000256" key="2">
    <source>
        <dbReference type="ARBA" id="ARBA00023043"/>
    </source>
</evidence>
<sequence>MKKSTSSAEVDVENRSSFIRDARSMKRMESMSRTPSPATISKRKRGMRGSLWSATGSLPFGGAWISAANFDAFDGPEQQPQDSGVSDLVLDPVEHAWMIMVAEGNFEELKDSLQEDPNLIYKRDFVTGYSVIHWIAKHGHHEDLIKLMDFASASGYSLDINTRASGGLTPLHIAALQGHDMLIKVLVGAYNADIHIRDYNGQKAWQYLRLKTDRNLLILLGCPEEEEAGAMAGVNNNNNSRAATLQKMAQRDYDETDSLSKVALSVAPFRNFIRNAYSFLKNW</sequence>
<dbReference type="InterPro" id="IPR002110">
    <property type="entry name" value="Ankyrin_rpt"/>
</dbReference>
<keyword evidence="2 4" id="KW-0040">ANK repeat</keyword>